<evidence type="ECO:0000256" key="2">
    <source>
        <dbReference type="SAM" id="Phobius"/>
    </source>
</evidence>
<evidence type="ECO:0008006" key="5">
    <source>
        <dbReference type="Google" id="ProtNLM"/>
    </source>
</evidence>
<protein>
    <recommendedName>
        <fullName evidence="5">Histidinol dehydrogenase</fullName>
    </recommendedName>
</protein>
<keyword evidence="4" id="KW-1185">Reference proteome</keyword>
<organism evidence="3 4">
    <name type="scientific">Naasia aerilata</name>
    <dbReference type="NCBI Taxonomy" id="1162966"/>
    <lineage>
        <taxon>Bacteria</taxon>
        <taxon>Bacillati</taxon>
        <taxon>Actinomycetota</taxon>
        <taxon>Actinomycetes</taxon>
        <taxon>Micrococcales</taxon>
        <taxon>Microbacteriaceae</taxon>
        <taxon>Naasia</taxon>
    </lineage>
</organism>
<feature type="transmembrane region" description="Helical" evidence="2">
    <location>
        <begin position="48"/>
        <end position="68"/>
    </location>
</feature>
<evidence type="ECO:0000313" key="3">
    <source>
        <dbReference type="EMBL" id="BDZ44599.1"/>
    </source>
</evidence>
<accession>A0ABM8G907</accession>
<dbReference type="RefSeq" id="WP_286278046.1">
    <property type="nucleotide sequence ID" value="NZ_AP027731.1"/>
</dbReference>
<evidence type="ECO:0000256" key="1">
    <source>
        <dbReference type="SAM" id="MobiDB-lite"/>
    </source>
</evidence>
<keyword evidence="2" id="KW-0812">Transmembrane</keyword>
<dbReference type="Proteomes" id="UP001321498">
    <property type="component" value="Chromosome"/>
</dbReference>
<feature type="region of interest" description="Disordered" evidence="1">
    <location>
        <begin position="129"/>
        <end position="149"/>
    </location>
</feature>
<gene>
    <name evidence="3" type="ORF">GCM10025866_05080</name>
</gene>
<dbReference type="InterPro" id="IPR046095">
    <property type="entry name" value="DUF6113"/>
</dbReference>
<feature type="transmembrane region" description="Helical" evidence="2">
    <location>
        <begin position="105"/>
        <end position="124"/>
    </location>
</feature>
<feature type="transmembrane region" description="Helical" evidence="2">
    <location>
        <begin position="12"/>
        <end position="36"/>
    </location>
</feature>
<name>A0ABM8G907_9MICO</name>
<feature type="transmembrane region" description="Helical" evidence="2">
    <location>
        <begin position="75"/>
        <end position="93"/>
    </location>
</feature>
<evidence type="ECO:0000313" key="4">
    <source>
        <dbReference type="Proteomes" id="UP001321498"/>
    </source>
</evidence>
<reference evidence="4" key="1">
    <citation type="journal article" date="2019" name="Int. J. Syst. Evol. Microbiol.">
        <title>The Global Catalogue of Microorganisms (GCM) 10K type strain sequencing project: providing services to taxonomists for standard genome sequencing and annotation.</title>
        <authorList>
            <consortium name="The Broad Institute Genomics Platform"/>
            <consortium name="The Broad Institute Genome Sequencing Center for Infectious Disease"/>
            <person name="Wu L."/>
            <person name="Ma J."/>
        </authorList>
    </citation>
    <scope>NUCLEOTIDE SEQUENCE [LARGE SCALE GENOMIC DNA]</scope>
    <source>
        <strain evidence="4">NBRC 108725</strain>
    </source>
</reference>
<proteinExistence type="predicted"/>
<keyword evidence="2" id="KW-1133">Transmembrane helix</keyword>
<sequence length="149" mass="14862">MLPAVSEDPPSLLMRVVGGLSCLVLGAATGVIGTFAHQSGWTLLGARLPVGLVAALLAVACLVAGLRLALDSRLYAGLAAVGILVAIGVLALPGPSGSALLPANFAGYGWTLGPAVISALVLAWPRGLSRDSGRGPRGWNTDGGEETAQ</sequence>
<keyword evidence="2" id="KW-0472">Membrane</keyword>
<dbReference type="EMBL" id="AP027731">
    <property type="protein sequence ID" value="BDZ44599.1"/>
    <property type="molecule type" value="Genomic_DNA"/>
</dbReference>
<dbReference type="Pfam" id="PF19608">
    <property type="entry name" value="DUF6113"/>
    <property type="match status" value="1"/>
</dbReference>